<proteinExistence type="predicted"/>
<dbReference type="Proteomes" id="UP000054632">
    <property type="component" value="Unassembled WGS sequence"/>
</dbReference>
<organism evidence="1 2">
    <name type="scientific">Trichinella pseudospiralis</name>
    <name type="common">Parasitic roundworm</name>
    <dbReference type="NCBI Taxonomy" id="6337"/>
    <lineage>
        <taxon>Eukaryota</taxon>
        <taxon>Metazoa</taxon>
        <taxon>Ecdysozoa</taxon>
        <taxon>Nematoda</taxon>
        <taxon>Enoplea</taxon>
        <taxon>Dorylaimia</taxon>
        <taxon>Trichinellida</taxon>
        <taxon>Trichinellidae</taxon>
        <taxon>Trichinella</taxon>
    </lineage>
</organism>
<protein>
    <submittedName>
        <fullName evidence="1">Uncharacterized protein</fullName>
    </submittedName>
</protein>
<comment type="caution">
    <text evidence="1">The sequence shown here is derived from an EMBL/GenBank/DDBJ whole genome shotgun (WGS) entry which is preliminary data.</text>
</comment>
<evidence type="ECO:0000313" key="2">
    <source>
        <dbReference type="Proteomes" id="UP000054632"/>
    </source>
</evidence>
<sequence>VQFIAILSVKTDTSDAEEELLYFVHFTQLCIKVTFQKISTFIIHLIAQFCSFVHNKRITGIEDLKIFTSICDGFEREIIKELDAEDLLNVKEKWCVVLKTNDDLFLAASQLQSEALGFKYIHHHPIECDREARKFNALTTHKQLKQRWDNYGSCLCPGESTLLPPCHIKKCIAFLSQNPTSYMFPYEVTASGNAPRRTLKAQKFCICKFWHSLRANIVQQNAQGIA</sequence>
<feature type="non-terminal residue" evidence="1">
    <location>
        <position position="226"/>
    </location>
</feature>
<dbReference type="AlphaFoldDB" id="A0A0V1EHM8"/>
<feature type="non-terminal residue" evidence="1">
    <location>
        <position position="1"/>
    </location>
</feature>
<evidence type="ECO:0000313" key="1">
    <source>
        <dbReference type="EMBL" id="KRY73323.1"/>
    </source>
</evidence>
<name>A0A0V1EHM8_TRIPS</name>
<gene>
    <name evidence="1" type="ORF">T4A_14032</name>
</gene>
<dbReference type="EMBL" id="JYDR01000035">
    <property type="protein sequence ID" value="KRY73323.1"/>
    <property type="molecule type" value="Genomic_DNA"/>
</dbReference>
<reference evidence="1 2" key="1">
    <citation type="submission" date="2015-01" db="EMBL/GenBank/DDBJ databases">
        <title>Evolution of Trichinella species and genotypes.</title>
        <authorList>
            <person name="Korhonen P.K."/>
            <person name="Edoardo P."/>
            <person name="Giuseppe L.R."/>
            <person name="Gasser R.B."/>
        </authorList>
    </citation>
    <scope>NUCLEOTIDE SEQUENCE [LARGE SCALE GENOMIC DNA]</scope>
    <source>
        <strain evidence="1">ISS13</strain>
    </source>
</reference>
<accession>A0A0V1EHM8</accession>